<keyword evidence="1" id="KW-1185">Reference proteome</keyword>
<dbReference type="WBParaSite" id="TMUE_3000010780.1">
    <property type="protein sequence ID" value="TMUE_3000010780.1"/>
    <property type="gene ID" value="WBGene00286626"/>
</dbReference>
<protein>
    <submittedName>
        <fullName evidence="2">Uncharacterized protein</fullName>
    </submittedName>
</protein>
<accession>A0A5S6QU83</accession>
<dbReference type="AlphaFoldDB" id="A0A5S6QU83"/>
<reference evidence="2" key="1">
    <citation type="submission" date="2019-12" db="UniProtKB">
        <authorList>
            <consortium name="WormBaseParasite"/>
        </authorList>
    </citation>
    <scope>IDENTIFICATION</scope>
</reference>
<name>A0A5S6QU83_TRIMR</name>
<evidence type="ECO:0000313" key="1">
    <source>
        <dbReference type="Proteomes" id="UP000046395"/>
    </source>
</evidence>
<evidence type="ECO:0000313" key="2">
    <source>
        <dbReference type="WBParaSite" id="TMUE_3000010780.1"/>
    </source>
</evidence>
<proteinExistence type="predicted"/>
<dbReference type="Proteomes" id="UP000046395">
    <property type="component" value="Unassembled WGS sequence"/>
</dbReference>
<sequence length="160" mass="18222">MAVQVIHSCHSRLVIILVPHFGLHVQSYLTNALSAPTVNIPRRYCISTILSDIPFDKTFMSDDKRSSKWNIGFRKAIQHDIFRTMIEIGMCDRYSYSKVRCFRDDGGLTKVWLEVAATATLDQMEKVTSAMENGFAKMGPYYAFSNILIWQEPSKACDVC</sequence>
<organism evidence="1 2">
    <name type="scientific">Trichuris muris</name>
    <name type="common">Mouse whipworm</name>
    <dbReference type="NCBI Taxonomy" id="70415"/>
    <lineage>
        <taxon>Eukaryota</taxon>
        <taxon>Metazoa</taxon>
        <taxon>Ecdysozoa</taxon>
        <taxon>Nematoda</taxon>
        <taxon>Enoplea</taxon>
        <taxon>Dorylaimia</taxon>
        <taxon>Trichinellida</taxon>
        <taxon>Trichuridae</taxon>
        <taxon>Trichuris</taxon>
    </lineage>
</organism>